<proteinExistence type="inferred from homology"/>
<evidence type="ECO:0000256" key="1">
    <source>
        <dbReference type="ARBA" id="ARBA00001936"/>
    </source>
</evidence>
<dbReference type="Gene3D" id="3.40.718.10">
    <property type="entry name" value="Isopropylmalate Dehydrogenase"/>
    <property type="match status" value="2"/>
</dbReference>
<dbReference type="EMBL" id="RXIC02000024">
    <property type="protein sequence ID" value="KAB1210027.1"/>
    <property type="molecule type" value="Genomic_DNA"/>
</dbReference>
<evidence type="ECO:0000256" key="5">
    <source>
        <dbReference type="ARBA" id="ARBA00022723"/>
    </source>
</evidence>
<comment type="cofactor">
    <cofactor evidence="2">
        <name>Mg(2+)</name>
        <dbReference type="ChEBI" id="CHEBI:18420"/>
    </cofactor>
</comment>
<evidence type="ECO:0000256" key="7">
    <source>
        <dbReference type="ARBA" id="ARBA00023002"/>
    </source>
</evidence>
<evidence type="ECO:0000256" key="2">
    <source>
        <dbReference type="ARBA" id="ARBA00001946"/>
    </source>
</evidence>
<evidence type="ECO:0000256" key="4">
    <source>
        <dbReference type="ARBA" id="ARBA00022532"/>
    </source>
</evidence>
<evidence type="ECO:0000313" key="11">
    <source>
        <dbReference type="Proteomes" id="UP000516437"/>
    </source>
</evidence>
<evidence type="ECO:0000256" key="3">
    <source>
        <dbReference type="ARBA" id="ARBA00007769"/>
    </source>
</evidence>
<keyword evidence="6" id="KW-0460">Magnesium</keyword>
<dbReference type="GO" id="GO:0046872">
    <property type="term" value="F:metal ion binding"/>
    <property type="evidence" value="ECO:0007669"/>
    <property type="project" value="UniProtKB-KW"/>
</dbReference>
<comment type="caution">
    <text evidence="10">The sequence shown here is derived from an EMBL/GenBank/DDBJ whole genome shotgun (WGS) entry which is preliminary data.</text>
</comment>
<dbReference type="GO" id="GO:0004450">
    <property type="term" value="F:isocitrate dehydrogenase (NADP+) activity"/>
    <property type="evidence" value="ECO:0007669"/>
    <property type="project" value="InterPro"/>
</dbReference>
<keyword evidence="8" id="KW-0464">Manganese</keyword>
<reference evidence="10 11" key="1">
    <citation type="journal article" date="2019" name="Plant Biotechnol. J.">
        <title>The red bayberry genome and genetic basis of sex determination.</title>
        <authorList>
            <person name="Jia H.M."/>
            <person name="Jia H.J."/>
            <person name="Cai Q.L."/>
            <person name="Wang Y."/>
            <person name="Zhao H.B."/>
            <person name="Yang W.F."/>
            <person name="Wang G.Y."/>
            <person name="Li Y.H."/>
            <person name="Zhan D.L."/>
            <person name="Shen Y.T."/>
            <person name="Niu Q.F."/>
            <person name="Chang L."/>
            <person name="Qiu J."/>
            <person name="Zhao L."/>
            <person name="Xie H.B."/>
            <person name="Fu W.Y."/>
            <person name="Jin J."/>
            <person name="Li X.W."/>
            <person name="Jiao Y."/>
            <person name="Zhou C.C."/>
            <person name="Tu T."/>
            <person name="Chai C.Y."/>
            <person name="Gao J.L."/>
            <person name="Fan L.J."/>
            <person name="van de Weg E."/>
            <person name="Wang J.Y."/>
            <person name="Gao Z.S."/>
        </authorList>
    </citation>
    <scope>NUCLEOTIDE SEQUENCE [LARGE SCALE GENOMIC DNA]</scope>
    <source>
        <tissue evidence="10">Leaves</tissue>
    </source>
</reference>
<dbReference type="SUPFAM" id="SSF53659">
    <property type="entry name" value="Isocitrate/Isopropylmalate dehydrogenase-like"/>
    <property type="match status" value="1"/>
</dbReference>
<evidence type="ECO:0000256" key="6">
    <source>
        <dbReference type="ARBA" id="ARBA00022842"/>
    </source>
</evidence>
<sequence length="190" mass="21941">MDRQMGEIQVNEPTISQSLSQSRMGGNIRWSPSDRYAQVIGLERHGRIRGFGIGQIFHLILQTPAEYLLSLTNEKRSEVAASYIETLKFLLFGPCRYSVAIKCATITPDEARVKEFNLRQMWKSPNGMIWNILNGQWTSLIFLFNASAHFAFPLKQDVYETRWKSKFEAAGIWYEHRLIDDMVAYALKSE</sequence>
<dbReference type="Proteomes" id="UP000516437">
    <property type="component" value="Chromosome 6"/>
</dbReference>
<dbReference type="GO" id="GO:0006102">
    <property type="term" value="P:isocitrate metabolic process"/>
    <property type="evidence" value="ECO:0007669"/>
    <property type="project" value="InterPro"/>
</dbReference>
<dbReference type="GO" id="GO:0006739">
    <property type="term" value="P:NADP+ metabolic process"/>
    <property type="evidence" value="ECO:0007669"/>
    <property type="project" value="TreeGrafter"/>
</dbReference>
<comment type="similarity">
    <text evidence="3">Belongs to the isocitrate and isopropylmalate dehydrogenases family.</text>
</comment>
<name>A0A6A1VDY2_9ROSI</name>
<dbReference type="GO" id="GO:0006099">
    <property type="term" value="P:tricarboxylic acid cycle"/>
    <property type="evidence" value="ECO:0007669"/>
    <property type="project" value="UniProtKB-KW"/>
</dbReference>
<evidence type="ECO:0000256" key="8">
    <source>
        <dbReference type="ARBA" id="ARBA00023211"/>
    </source>
</evidence>
<dbReference type="OrthoDB" id="248923at2759"/>
<dbReference type="AlphaFoldDB" id="A0A6A1VDY2"/>
<evidence type="ECO:0000256" key="9">
    <source>
        <dbReference type="SAM" id="MobiDB-lite"/>
    </source>
</evidence>
<dbReference type="PANTHER" id="PTHR11822:SF21">
    <property type="entry name" value="ISOCITRATE DEHYDROGENASE [NADP], MITOCHONDRIAL"/>
    <property type="match status" value="1"/>
</dbReference>
<gene>
    <name evidence="10" type="ORF">CJ030_MR6G023576</name>
</gene>
<keyword evidence="5" id="KW-0479">Metal-binding</keyword>
<accession>A0A6A1VDY2</accession>
<keyword evidence="7" id="KW-0560">Oxidoreductase</keyword>
<comment type="cofactor">
    <cofactor evidence="1">
        <name>Mn(2+)</name>
        <dbReference type="ChEBI" id="CHEBI:29035"/>
    </cofactor>
</comment>
<protein>
    <submittedName>
        <fullName evidence="10">Isocitrate dehydrogenase [NADP]</fullName>
    </submittedName>
</protein>
<organism evidence="10 11">
    <name type="scientific">Morella rubra</name>
    <name type="common">Chinese bayberry</name>
    <dbReference type="NCBI Taxonomy" id="262757"/>
    <lineage>
        <taxon>Eukaryota</taxon>
        <taxon>Viridiplantae</taxon>
        <taxon>Streptophyta</taxon>
        <taxon>Embryophyta</taxon>
        <taxon>Tracheophyta</taxon>
        <taxon>Spermatophyta</taxon>
        <taxon>Magnoliopsida</taxon>
        <taxon>eudicotyledons</taxon>
        <taxon>Gunneridae</taxon>
        <taxon>Pentapetalae</taxon>
        <taxon>rosids</taxon>
        <taxon>fabids</taxon>
        <taxon>Fagales</taxon>
        <taxon>Myricaceae</taxon>
        <taxon>Morella</taxon>
    </lineage>
</organism>
<feature type="compositionally biased region" description="Polar residues" evidence="9">
    <location>
        <begin position="11"/>
        <end position="23"/>
    </location>
</feature>
<keyword evidence="4" id="KW-0816">Tricarboxylic acid cycle</keyword>
<feature type="region of interest" description="Disordered" evidence="9">
    <location>
        <begin position="1"/>
        <end position="23"/>
    </location>
</feature>
<dbReference type="PANTHER" id="PTHR11822">
    <property type="entry name" value="NADP-SPECIFIC ISOCITRATE DEHYDROGENASE"/>
    <property type="match status" value="1"/>
</dbReference>
<dbReference type="GO" id="GO:0005739">
    <property type="term" value="C:mitochondrion"/>
    <property type="evidence" value="ECO:0007669"/>
    <property type="project" value="TreeGrafter"/>
</dbReference>
<dbReference type="InterPro" id="IPR004790">
    <property type="entry name" value="Isocitrate_DH_NADP"/>
</dbReference>
<evidence type="ECO:0000313" key="10">
    <source>
        <dbReference type="EMBL" id="KAB1210027.1"/>
    </source>
</evidence>
<keyword evidence="11" id="KW-1185">Reference proteome</keyword>